<sequence>MTMELDDFQKCWQANDARLDEVIRLNRRLLRATELEGTRTMMGRLRWSLGFELVMGLVSLVALGAFIAANVREPRFVVPALLVHGVALVLTAVSARQWLRVGALDYAAPITQLQAGVESLRASTVRTTQWVLWLSPLLWTPLLIVGLRGLVGVDAYRVLGTGYLAANVLFGLVFLAIMVVGSRWLTKRHTGAAWLQRLAHAVAGTNLNVAREQLARLAAFEASPRSIEK</sequence>
<feature type="transmembrane region" description="Helical" evidence="1">
    <location>
        <begin position="49"/>
        <end position="70"/>
    </location>
</feature>
<evidence type="ECO:0000256" key="1">
    <source>
        <dbReference type="SAM" id="Phobius"/>
    </source>
</evidence>
<evidence type="ECO:0008006" key="4">
    <source>
        <dbReference type="Google" id="ProtNLM"/>
    </source>
</evidence>
<keyword evidence="3" id="KW-1185">Reference proteome</keyword>
<accession>A0A540X6C9</accession>
<keyword evidence="1" id="KW-0812">Transmembrane</keyword>
<evidence type="ECO:0000313" key="3">
    <source>
        <dbReference type="Proteomes" id="UP000315369"/>
    </source>
</evidence>
<evidence type="ECO:0000313" key="2">
    <source>
        <dbReference type="EMBL" id="TQF16779.1"/>
    </source>
</evidence>
<comment type="caution">
    <text evidence="2">The sequence shown here is derived from an EMBL/GenBank/DDBJ whole genome shotgun (WGS) entry which is preliminary data.</text>
</comment>
<feature type="transmembrane region" description="Helical" evidence="1">
    <location>
        <begin position="130"/>
        <end position="151"/>
    </location>
</feature>
<dbReference type="Proteomes" id="UP000315369">
    <property type="component" value="Unassembled WGS sequence"/>
</dbReference>
<proteinExistence type="predicted"/>
<feature type="transmembrane region" description="Helical" evidence="1">
    <location>
        <begin position="163"/>
        <end position="185"/>
    </location>
</feature>
<keyword evidence="1" id="KW-0472">Membrane</keyword>
<dbReference type="AlphaFoldDB" id="A0A540X6C9"/>
<gene>
    <name evidence="2" type="ORF">FJV41_06385</name>
</gene>
<name>A0A540X6C9_9BACT</name>
<dbReference type="OrthoDB" id="5954304at2"/>
<reference evidence="2 3" key="1">
    <citation type="submission" date="2019-06" db="EMBL/GenBank/DDBJ databases">
        <authorList>
            <person name="Livingstone P."/>
            <person name="Whitworth D."/>
        </authorList>
    </citation>
    <scope>NUCLEOTIDE SEQUENCE [LARGE SCALE GENOMIC DNA]</scope>
    <source>
        <strain evidence="2 3">AM401</strain>
    </source>
</reference>
<protein>
    <recommendedName>
        <fullName evidence="4">Serine/threonine protein kinase</fullName>
    </recommendedName>
</protein>
<organism evidence="2 3">
    <name type="scientific">Myxococcus llanfairpwllgwyngyllgogerychwyrndrobwllllantysiliogogogochensis</name>
    <dbReference type="NCBI Taxonomy" id="2590453"/>
    <lineage>
        <taxon>Bacteria</taxon>
        <taxon>Pseudomonadati</taxon>
        <taxon>Myxococcota</taxon>
        <taxon>Myxococcia</taxon>
        <taxon>Myxococcales</taxon>
        <taxon>Cystobacterineae</taxon>
        <taxon>Myxococcaceae</taxon>
        <taxon>Myxococcus</taxon>
    </lineage>
</organism>
<feature type="transmembrane region" description="Helical" evidence="1">
    <location>
        <begin position="76"/>
        <end position="95"/>
    </location>
</feature>
<dbReference type="EMBL" id="VIFM01000017">
    <property type="protein sequence ID" value="TQF16779.1"/>
    <property type="molecule type" value="Genomic_DNA"/>
</dbReference>
<keyword evidence="1" id="KW-1133">Transmembrane helix</keyword>